<keyword evidence="1" id="KW-0547">Nucleotide-binding</keyword>
<dbReference type="PANTHER" id="PTHR42708:SF1">
    <property type="entry name" value="GLIDING MOTILITY PROTEIN MGLA"/>
    <property type="match status" value="1"/>
</dbReference>
<dbReference type="InterPro" id="IPR014774">
    <property type="entry name" value="KaiC-like_dom"/>
</dbReference>
<dbReference type="InterPro" id="IPR027417">
    <property type="entry name" value="P-loop_NTPase"/>
</dbReference>
<dbReference type="GO" id="GO:0004674">
    <property type="term" value="F:protein serine/threonine kinase activity"/>
    <property type="evidence" value="ECO:0007669"/>
    <property type="project" value="UniProtKB-EC"/>
</dbReference>
<dbReference type="NCBIfam" id="TIGR00231">
    <property type="entry name" value="small_GTP"/>
    <property type="match status" value="1"/>
</dbReference>
<accession>A0A7G9YLZ8</accession>
<dbReference type="SMART" id="SM00177">
    <property type="entry name" value="ARF"/>
    <property type="match status" value="1"/>
</dbReference>
<evidence type="ECO:0000256" key="2">
    <source>
        <dbReference type="ARBA" id="ARBA00023134"/>
    </source>
</evidence>
<dbReference type="SUPFAM" id="SSF52540">
    <property type="entry name" value="P-loop containing nucleoside triphosphate hydrolases"/>
    <property type="match status" value="2"/>
</dbReference>
<evidence type="ECO:0000259" key="3">
    <source>
        <dbReference type="Pfam" id="PF06745"/>
    </source>
</evidence>
<dbReference type="PANTHER" id="PTHR42708">
    <property type="entry name" value="ATP/GTP-BINDING PROTEIN-RELATED"/>
    <property type="match status" value="1"/>
</dbReference>
<dbReference type="SMART" id="SM00175">
    <property type="entry name" value="RAB"/>
    <property type="match status" value="1"/>
</dbReference>
<dbReference type="InterPro" id="IPR006689">
    <property type="entry name" value="Small_GTPase_ARF/SAR"/>
</dbReference>
<dbReference type="PRINTS" id="PR00328">
    <property type="entry name" value="SAR1GTPBP"/>
</dbReference>
<dbReference type="SMART" id="SM00178">
    <property type="entry name" value="SAR"/>
    <property type="match status" value="1"/>
</dbReference>
<sequence>MAAETEGRRRTYIPMLDEMLGGGMPAGTSILFTAMPGVASEVFGCQIIAERMRNDGDLSFIYTNTRTPVEIEHVFHRYGWDLRSSLDSGQTFFVDSISPMMGMPAIGKYEIDDFKDSEKVVAEAIADIAGGTAVIEDVSTLLDSIGVDQTFDMIEGLNEVARSNDVNMIYLFTRWNYEKVMLGRLSGIVDCEVKLFSVEEKVVYRQVFAIAKSNWIEASGTKIFFEVLEPGGVRVFIPKLLVTGPYNAGKTTFTHALAPDTVSVERQTFELFPTTVGLDIGHIDYKGFSADVFGTPGQERFDLLLEPLGREAIGTFIVIDSTKPETFVRAKEMIRMCRTEAIPKVIIANKQDLPNALSPDEIKKKMALWEGVPIVPVSATDGKGLSEALDTLFSLIYEI</sequence>
<protein>
    <submittedName>
        <fullName evidence="4">Circadian clock protein kinase KaiC</fullName>
        <ecNumber evidence="4">2.7.11.1</ecNumber>
    </submittedName>
</protein>
<feature type="domain" description="KaiC-like" evidence="3">
    <location>
        <begin position="10"/>
        <end position="236"/>
    </location>
</feature>
<dbReference type="AlphaFoldDB" id="A0A7G9YLZ8"/>
<dbReference type="GO" id="GO:0003924">
    <property type="term" value="F:GTPase activity"/>
    <property type="evidence" value="ECO:0007669"/>
    <property type="project" value="InterPro"/>
</dbReference>
<gene>
    <name evidence="4" type="primary">kaiC</name>
    <name evidence="4" type="ORF">KNGNHFEO_00029</name>
</gene>
<evidence type="ECO:0000313" key="4">
    <source>
        <dbReference type="EMBL" id="QNO49032.1"/>
    </source>
</evidence>
<dbReference type="EMBL" id="MT631369">
    <property type="protein sequence ID" value="QNO49032.1"/>
    <property type="molecule type" value="Genomic_DNA"/>
</dbReference>
<keyword evidence="2" id="KW-0342">GTP-binding</keyword>
<proteinExistence type="predicted"/>
<evidence type="ECO:0000256" key="1">
    <source>
        <dbReference type="ARBA" id="ARBA00022741"/>
    </source>
</evidence>
<dbReference type="InterPro" id="IPR052705">
    <property type="entry name" value="Gliding_Motility_GTPase"/>
</dbReference>
<name>A0A7G9YLZ8_9EURY</name>
<dbReference type="PROSITE" id="PS51419">
    <property type="entry name" value="RAB"/>
    <property type="match status" value="1"/>
</dbReference>
<keyword evidence="4" id="KW-0418">Kinase</keyword>
<organism evidence="4">
    <name type="scientific">Candidatus Methanogaster sp. ANME-2c ERB4</name>
    <dbReference type="NCBI Taxonomy" id="2759911"/>
    <lineage>
        <taxon>Archaea</taxon>
        <taxon>Methanobacteriati</taxon>
        <taxon>Methanobacteriota</taxon>
        <taxon>Stenosarchaea group</taxon>
        <taxon>Methanomicrobia</taxon>
        <taxon>Methanosarcinales</taxon>
        <taxon>ANME-2 cluster</taxon>
        <taxon>Candidatus Methanogasteraceae</taxon>
        <taxon>Candidatus Methanogaster</taxon>
    </lineage>
</organism>
<keyword evidence="4" id="KW-0808">Transferase</keyword>
<dbReference type="Pfam" id="PF00025">
    <property type="entry name" value="Arf"/>
    <property type="match status" value="1"/>
</dbReference>
<reference evidence="4" key="1">
    <citation type="submission" date="2020-06" db="EMBL/GenBank/DDBJ databases">
        <title>Unique genomic features of the anaerobic methanotrophic archaea.</title>
        <authorList>
            <person name="Chadwick G.L."/>
            <person name="Skennerton C.T."/>
            <person name="Laso-Perez R."/>
            <person name="Leu A.O."/>
            <person name="Speth D.R."/>
            <person name="Yu H."/>
            <person name="Morgan-Lang C."/>
            <person name="Hatzenpichler R."/>
            <person name="Goudeau D."/>
            <person name="Malmstrom R."/>
            <person name="Brazelton W.J."/>
            <person name="Woyke T."/>
            <person name="Hallam S.J."/>
            <person name="Tyson G.W."/>
            <person name="Wegener G."/>
            <person name="Boetius A."/>
            <person name="Orphan V."/>
        </authorList>
    </citation>
    <scope>NUCLEOTIDE SEQUENCE</scope>
</reference>
<dbReference type="GO" id="GO:0005525">
    <property type="term" value="F:GTP binding"/>
    <property type="evidence" value="ECO:0007669"/>
    <property type="project" value="UniProtKB-KW"/>
</dbReference>
<dbReference type="EC" id="2.7.11.1" evidence="4"/>
<dbReference type="Gene3D" id="3.40.50.300">
    <property type="entry name" value="P-loop containing nucleotide triphosphate hydrolases"/>
    <property type="match status" value="2"/>
</dbReference>
<dbReference type="Pfam" id="PF06745">
    <property type="entry name" value="ATPase"/>
    <property type="match status" value="1"/>
</dbReference>
<dbReference type="InterPro" id="IPR005225">
    <property type="entry name" value="Small_GTP-bd"/>
</dbReference>